<accession>A0ABR1JK83</accession>
<dbReference type="Proteomes" id="UP001498398">
    <property type="component" value="Unassembled WGS sequence"/>
</dbReference>
<protein>
    <submittedName>
        <fullName evidence="2">Uncharacterized protein</fullName>
    </submittedName>
</protein>
<feature type="transmembrane region" description="Helical" evidence="1">
    <location>
        <begin position="105"/>
        <end position="138"/>
    </location>
</feature>
<name>A0ABR1JK83_9AGAR</name>
<keyword evidence="1" id="KW-1133">Transmembrane helix</keyword>
<evidence type="ECO:0000313" key="2">
    <source>
        <dbReference type="EMBL" id="KAK7460576.1"/>
    </source>
</evidence>
<reference evidence="2 3" key="1">
    <citation type="submission" date="2024-01" db="EMBL/GenBank/DDBJ databases">
        <title>A draft genome for the cacao thread blight pathogen Marasmiellus scandens.</title>
        <authorList>
            <person name="Baruah I.K."/>
            <person name="Leung J."/>
            <person name="Bukari Y."/>
            <person name="Amoako-Attah I."/>
            <person name="Meinhardt L.W."/>
            <person name="Bailey B.A."/>
            <person name="Cohen S.P."/>
        </authorList>
    </citation>
    <scope>NUCLEOTIDE SEQUENCE [LARGE SCALE GENOMIC DNA]</scope>
    <source>
        <strain evidence="2 3">GH-19</strain>
    </source>
</reference>
<keyword evidence="3" id="KW-1185">Reference proteome</keyword>
<comment type="caution">
    <text evidence="2">The sequence shown here is derived from an EMBL/GenBank/DDBJ whole genome shotgun (WGS) entry which is preliminary data.</text>
</comment>
<organism evidence="2 3">
    <name type="scientific">Marasmiellus scandens</name>
    <dbReference type="NCBI Taxonomy" id="2682957"/>
    <lineage>
        <taxon>Eukaryota</taxon>
        <taxon>Fungi</taxon>
        <taxon>Dikarya</taxon>
        <taxon>Basidiomycota</taxon>
        <taxon>Agaricomycotina</taxon>
        <taxon>Agaricomycetes</taxon>
        <taxon>Agaricomycetidae</taxon>
        <taxon>Agaricales</taxon>
        <taxon>Marasmiineae</taxon>
        <taxon>Omphalotaceae</taxon>
        <taxon>Marasmiellus</taxon>
    </lineage>
</organism>
<feature type="transmembrane region" description="Helical" evidence="1">
    <location>
        <begin position="61"/>
        <end position="84"/>
    </location>
</feature>
<sequence>MLRTYALWERRRSILIFFCVLALALLPPGFYFTLKEAQSLRYGPTPLNERGCNMTDADNIIFITFALLALCEFISAGVIAVKGYQHIRRTRRMWVMHFYRDGILFYVYLIVLTIGNMLSSAVGPSLGPWLALFVVIILPPV</sequence>
<evidence type="ECO:0000256" key="1">
    <source>
        <dbReference type="SAM" id="Phobius"/>
    </source>
</evidence>
<evidence type="ECO:0000313" key="3">
    <source>
        <dbReference type="Proteomes" id="UP001498398"/>
    </source>
</evidence>
<keyword evidence="1" id="KW-0472">Membrane</keyword>
<keyword evidence="1" id="KW-0812">Transmembrane</keyword>
<proteinExistence type="predicted"/>
<dbReference type="EMBL" id="JBANRG010000015">
    <property type="protein sequence ID" value="KAK7460576.1"/>
    <property type="molecule type" value="Genomic_DNA"/>
</dbReference>
<gene>
    <name evidence="2" type="ORF">VKT23_009297</name>
</gene>